<evidence type="ECO:0000313" key="3">
    <source>
        <dbReference type="Proteomes" id="UP001629113"/>
    </source>
</evidence>
<dbReference type="Proteomes" id="UP001629113">
    <property type="component" value="Unassembled WGS sequence"/>
</dbReference>
<reference evidence="2 3" key="1">
    <citation type="submission" date="2024-06" db="EMBL/GenBank/DDBJ databases">
        <title>Complete genome of Phlyctema vagabunda strain 19-DSS-EL-015.</title>
        <authorList>
            <person name="Fiorenzani C."/>
        </authorList>
    </citation>
    <scope>NUCLEOTIDE SEQUENCE [LARGE SCALE GENOMIC DNA]</scope>
    <source>
        <strain evidence="2 3">19-DSS-EL-015</strain>
    </source>
</reference>
<keyword evidence="3" id="KW-1185">Reference proteome</keyword>
<evidence type="ECO:0008006" key="4">
    <source>
        <dbReference type="Google" id="ProtNLM"/>
    </source>
</evidence>
<protein>
    <recommendedName>
        <fullName evidence="4">PLC-like phosphodiesterase</fullName>
    </recommendedName>
</protein>
<dbReference type="InterPro" id="IPR051057">
    <property type="entry name" value="PI-PLC_domain"/>
</dbReference>
<feature type="transmembrane region" description="Helical" evidence="1">
    <location>
        <begin position="419"/>
        <end position="440"/>
    </location>
</feature>
<evidence type="ECO:0000256" key="1">
    <source>
        <dbReference type="SAM" id="Phobius"/>
    </source>
</evidence>
<proteinExistence type="predicted"/>
<keyword evidence="1" id="KW-0812">Transmembrane</keyword>
<dbReference type="Gene3D" id="3.20.20.190">
    <property type="entry name" value="Phosphatidylinositol (PI) phosphodiesterase"/>
    <property type="match status" value="1"/>
</dbReference>
<name>A0ABR4PNN6_9HELO</name>
<dbReference type="Pfam" id="PF26146">
    <property type="entry name" value="PI-PLC_X"/>
    <property type="match status" value="1"/>
</dbReference>
<keyword evidence="1" id="KW-1133">Transmembrane helix</keyword>
<evidence type="ECO:0000313" key="2">
    <source>
        <dbReference type="EMBL" id="KAL3424935.1"/>
    </source>
</evidence>
<gene>
    <name evidence="2" type="ORF">PVAG01_04216</name>
</gene>
<comment type="caution">
    <text evidence="2">The sequence shown here is derived from an EMBL/GenBank/DDBJ whole genome shotgun (WGS) entry which is preliminary data.</text>
</comment>
<organism evidence="2 3">
    <name type="scientific">Phlyctema vagabunda</name>
    <dbReference type="NCBI Taxonomy" id="108571"/>
    <lineage>
        <taxon>Eukaryota</taxon>
        <taxon>Fungi</taxon>
        <taxon>Dikarya</taxon>
        <taxon>Ascomycota</taxon>
        <taxon>Pezizomycotina</taxon>
        <taxon>Leotiomycetes</taxon>
        <taxon>Helotiales</taxon>
        <taxon>Dermateaceae</taxon>
        <taxon>Phlyctema</taxon>
    </lineage>
</organism>
<dbReference type="EMBL" id="JBFCZG010000003">
    <property type="protein sequence ID" value="KAL3424935.1"/>
    <property type="molecule type" value="Genomic_DNA"/>
</dbReference>
<dbReference type="PANTHER" id="PTHR13593">
    <property type="match status" value="1"/>
</dbReference>
<keyword evidence="1" id="KW-0472">Membrane</keyword>
<accession>A0ABR4PNN6</accession>
<dbReference type="PANTHER" id="PTHR13593:SF80">
    <property type="entry name" value="PLC-LIKE PHOSPHODIESTERASE"/>
    <property type="match status" value="1"/>
</dbReference>
<sequence>MSTFAKTILVAGAGAGVADCKLLTTRDRGAVEIHEFPYEHFVRSYCNMFPSLITASLAFFALTAQAIPQQGGNGFGGQGGASSSSSTATASAAATAVSTAAVSTSTVACNNSPDLCNRNYNNITHMGAHDSAFVRDSSTDFTVSGNQYYNATVALSAGLRLLQAQVHNENSTLELCHSSCALLDAGSLSSWLAEIKTWMDNNPNEVVTLILVNSDDQSAATFGAVFESSGISTYGYTPTSTSAMSTWPTLQTLITANTRLVTFIASIDYDTTYPYLLPEFNYVFETDFGVTSLSGFNCTIDRPTSLSSSAAAISAGYMGMLNHFMDDAGSFGISTPNTANLTITNSPDTSTTGALGTHGSQCNSEWSAKPVFIIVNFFNVGPAIEAADNLNGITGTGRTSVSTALLTANSSSSKATRHGLNGGAVAVFALGVVAICNFVLL</sequence>
<dbReference type="InterPro" id="IPR017946">
    <property type="entry name" value="PLC-like_Pdiesterase_TIM-brl"/>
</dbReference>
<dbReference type="SUPFAM" id="SSF51695">
    <property type="entry name" value="PLC-like phosphodiesterases"/>
    <property type="match status" value="1"/>
</dbReference>